<comment type="caution">
    <text evidence="3">The sequence shown here is derived from an EMBL/GenBank/DDBJ whole genome shotgun (WGS) entry which is preliminary data.</text>
</comment>
<feature type="non-terminal residue" evidence="3">
    <location>
        <position position="1"/>
    </location>
</feature>
<dbReference type="InterPro" id="IPR050111">
    <property type="entry name" value="C-type_lectin/snaclec_domain"/>
</dbReference>
<dbReference type="PROSITE" id="PS50041">
    <property type="entry name" value="C_TYPE_LECTIN_2"/>
    <property type="match status" value="1"/>
</dbReference>
<gene>
    <name evidence="3" type="ORF">BSL78_29907</name>
</gene>
<dbReference type="PROSITE" id="PS50853">
    <property type="entry name" value="FN3"/>
    <property type="match status" value="2"/>
</dbReference>
<name>A0A2G8JC06_STIJA</name>
<dbReference type="InterPro" id="IPR016186">
    <property type="entry name" value="C-type_lectin-like/link_sf"/>
</dbReference>
<dbReference type="SUPFAM" id="SSF56436">
    <property type="entry name" value="C-type lectin-like"/>
    <property type="match status" value="2"/>
</dbReference>
<dbReference type="SUPFAM" id="SSF49265">
    <property type="entry name" value="Fibronectin type III"/>
    <property type="match status" value="1"/>
</dbReference>
<dbReference type="InterPro" id="IPR001304">
    <property type="entry name" value="C-type_lectin-like"/>
</dbReference>
<dbReference type="CDD" id="cd00063">
    <property type="entry name" value="FN3"/>
    <property type="match status" value="1"/>
</dbReference>
<feature type="domain" description="Fibronectin type-III" evidence="2">
    <location>
        <begin position="1"/>
        <end position="52"/>
    </location>
</feature>
<dbReference type="EMBL" id="MRZV01002647">
    <property type="protein sequence ID" value="PIK33277.1"/>
    <property type="molecule type" value="Genomic_DNA"/>
</dbReference>
<dbReference type="SMART" id="SM00060">
    <property type="entry name" value="FN3"/>
    <property type="match status" value="1"/>
</dbReference>
<dbReference type="InterPro" id="IPR013783">
    <property type="entry name" value="Ig-like_fold"/>
</dbReference>
<feature type="domain" description="C-type lectin" evidence="1">
    <location>
        <begin position="309"/>
        <end position="364"/>
    </location>
</feature>
<evidence type="ECO:0008006" key="5">
    <source>
        <dbReference type="Google" id="ProtNLM"/>
    </source>
</evidence>
<proteinExistence type="predicted"/>
<dbReference type="InterPro" id="IPR016187">
    <property type="entry name" value="CTDL_fold"/>
</dbReference>
<dbReference type="AlphaFoldDB" id="A0A2G8JC06"/>
<protein>
    <recommendedName>
        <fullName evidence="5">C-type lectin domain-containing protein</fullName>
    </recommendedName>
</protein>
<evidence type="ECO:0000259" key="2">
    <source>
        <dbReference type="PROSITE" id="PS50853"/>
    </source>
</evidence>
<evidence type="ECO:0000259" key="1">
    <source>
        <dbReference type="PROSITE" id="PS50041"/>
    </source>
</evidence>
<dbReference type="OrthoDB" id="2142683at2759"/>
<dbReference type="Gene3D" id="3.10.100.10">
    <property type="entry name" value="Mannose-Binding Protein A, subunit A"/>
    <property type="match status" value="2"/>
</dbReference>
<evidence type="ECO:0000313" key="4">
    <source>
        <dbReference type="Proteomes" id="UP000230750"/>
    </source>
</evidence>
<accession>A0A2G8JC06</accession>
<feature type="domain" description="Fibronectin type-III" evidence="2">
    <location>
        <begin position="203"/>
        <end position="295"/>
    </location>
</feature>
<reference evidence="3 4" key="1">
    <citation type="journal article" date="2017" name="PLoS Biol.">
        <title>The sea cucumber genome provides insights into morphological evolution and visceral regeneration.</title>
        <authorList>
            <person name="Zhang X."/>
            <person name="Sun L."/>
            <person name="Yuan J."/>
            <person name="Sun Y."/>
            <person name="Gao Y."/>
            <person name="Zhang L."/>
            <person name="Li S."/>
            <person name="Dai H."/>
            <person name="Hamel J.F."/>
            <person name="Liu C."/>
            <person name="Yu Y."/>
            <person name="Liu S."/>
            <person name="Lin W."/>
            <person name="Guo K."/>
            <person name="Jin S."/>
            <person name="Xu P."/>
            <person name="Storey K.B."/>
            <person name="Huan P."/>
            <person name="Zhang T."/>
            <person name="Zhou Y."/>
            <person name="Zhang J."/>
            <person name="Lin C."/>
            <person name="Li X."/>
            <person name="Xing L."/>
            <person name="Huo D."/>
            <person name="Sun M."/>
            <person name="Wang L."/>
            <person name="Mercier A."/>
            <person name="Li F."/>
            <person name="Yang H."/>
            <person name="Xiang J."/>
        </authorList>
    </citation>
    <scope>NUCLEOTIDE SEQUENCE [LARGE SCALE GENOMIC DNA]</scope>
    <source>
        <strain evidence="3">Shaxun</strain>
        <tissue evidence="3">Muscle</tissue>
    </source>
</reference>
<dbReference type="InterPro" id="IPR036116">
    <property type="entry name" value="FN3_sf"/>
</dbReference>
<organism evidence="3 4">
    <name type="scientific">Stichopus japonicus</name>
    <name type="common">Sea cucumber</name>
    <dbReference type="NCBI Taxonomy" id="307972"/>
    <lineage>
        <taxon>Eukaryota</taxon>
        <taxon>Metazoa</taxon>
        <taxon>Echinodermata</taxon>
        <taxon>Eleutherozoa</taxon>
        <taxon>Echinozoa</taxon>
        <taxon>Holothuroidea</taxon>
        <taxon>Aspidochirotacea</taxon>
        <taxon>Aspidochirotida</taxon>
        <taxon>Stichopodidae</taxon>
        <taxon>Apostichopus</taxon>
    </lineage>
</organism>
<dbReference type="Proteomes" id="UP000230750">
    <property type="component" value="Unassembled WGS sequence"/>
</dbReference>
<dbReference type="Gene3D" id="2.60.40.10">
    <property type="entry name" value="Immunoglobulins"/>
    <property type="match status" value="1"/>
</dbReference>
<keyword evidence="4" id="KW-1185">Reference proteome</keyword>
<dbReference type="PANTHER" id="PTHR22803">
    <property type="entry name" value="MANNOSE, PHOSPHOLIPASE, LECTIN RECEPTOR RELATED"/>
    <property type="match status" value="1"/>
</dbReference>
<sequence>LEAVEVPGGDSDGVTIFGLEVSTTYGFQLRTVTLVEGERPEFDEVTVTTLEAPECPPMYERGTDDNCYHFGRNTTTWEQARGFCQGVEDGDLAIIDNQVTLDYILSKTMGGDWWIVTLHKKFCISFLYRCLRKRLKADGVGLTAWTSTISPPPTGPPASRAATQEKTAGSCCPTVSLMTGPVKRPVQYICQIVFKEFEREEASPTNLAAAVASYTSVEVTWDPSPYNCDVTGYQVWVSDNSTDAPMEYMVEVWRKQYVRSDGPSPRNDLSFSVAAVTAGGVLPYLMPPVMATLPDETADLCPQGYRKQYNNGCYKIGTTMLSWYDARTDCQSTPNSDLIVINDADEDAYWRSVGFGADWWIGER</sequence>
<dbReference type="InterPro" id="IPR003961">
    <property type="entry name" value="FN3_dom"/>
</dbReference>
<evidence type="ECO:0000313" key="3">
    <source>
        <dbReference type="EMBL" id="PIK33277.1"/>
    </source>
</evidence>